<keyword evidence="4" id="KW-1185">Reference proteome</keyword>
<organism evidence="3 4">
    <name type="scientific">Sphingomonas glacialis</name>
    <dbReference type="NCBI Taxonomy" id="658225"/>
    <lineage>
        <taxon>Bacteria</taxon>
        <taxon>Pseudomonadati</taxon>
        <taxon>Pseudomonadota</taxon>
        <taxon>Alphaproteobacteria</taxon>
        <taxon>Sphingomonadales</taxon>
        <taxon>Sphingomonadaceae</taxon>
        <taxon>Sphingomonas</taxon>
    </lineage>
</organism>
<dbReference type="EMBL" id="RCZC01000003">
    <property type="protein sequence ID" value="TPG52777.1"/>
    <property type="molecule type" value="Genomic_DNA"/>
</dbReference>
<dbReference type="RefSeq" id="WP_140850696.1">
    <property type="nucleotide sequence ID" value="NZ_RCZC01000003.1"/>
</dbReference>
<evidence type="ECO:0000256" key="2">
    <source>
        <dbReference type="SAM" id="MobiDB-lite"/>
    </source>
</evidence>
<feature type="region of interest" description="Disordered" evidence="2">
    <location>
        <begin position="1"/>
        <end position="59"/>
    </location>
</feature>
<dbReference type="InterPro" id="IPR012875">
    <property type="entry name" value="SDHF4"/>
</dbReference>
<evidence type="ECO:0000313" key="4">
    <source>
        <dbReference type="Proteomes" id="UP000319931"/>
    </source>
</evidence>
<comment type="caution">
    <text evidence="3">The sequence shown here is derived from an EMBL/GenBank/DDBJ whole genome shotgun (WGS) entry which is preliminary data.</text>
</comment>
<sequence>MAVRPPHVKPPAYLSKSPPVPEPDPNPVAPKGQSAKGDPDGLDPTRYGDWESKGIAIDF</sequence>
<protein>
    <submittedName>
        <fullName evidence="3">DUF1674 domain-containing protein</fullName>
    </submittedName>
</protein>
<dbReference type="AlphaFoldDB" id="A0A502FT52"/>
<dbReference type="Proteomes" id="UP000319931">
    <property type="component" value="Unassembled WGS sequence"/>
</dbReference>
<name>A0A502FT52_9SPHN</name>
<dbReference type="Pfam" id="PF07896">
    <property type="entry name" value="DUF1674"/>
    <property type="match status" value="1"/>
</dbReference>
<gene>
    <name evidence="3" type="ORF">EAH76_12960</name>
</gene>
<feature type="compositionally biased region" description="Pro residues" evidence="2">
    <location>
        <begin position="18"/>
        <end position="28"/>
    </location>
</feature>
<accession>A0A502FT52</accession>
<proteinExistence type="inferred from homology"/>
<evidence type="ECO:0000313" key="3">
    <source>
        <dbReference type="EMBL" id="TPG52777.1"/>
    </source>
</evidence>
<comment type="similarity">
    <text evidence="1">Belongs to the SDHAF4 family.</text>
</comment>
<reference evidence="3 4" key="1">
    <citation type="journal article" date="2019" name="Environ. Microbiol.">
        <title>Species interactions and distinct microbial communities in high Arctic permafrost affected cryosols are associated with the CH4 and CO2 gas fluxes.</title>
        <authorList>
            <person name="Altshuler I."/>
            <person name="Hamel J."/>
            <person name="Turney S."/>
            <person name="Magnuson E."/>
            <person name="Levesque R."/>
            <person name="Greer C."/>
            <person name="Whyte L.G."/>
        </authorList>
    </citation>
    <scope>NUCLEOTIDE SEQUENCE [LARGE SCALE GENOMIC DNA]</scope>
    <source>
        <strain evidence="3 4">E6.1</strain>
    </source>
</reference>
<evidence type="ECO:0000256" key="1">
    <source>
        <dbReference type="ARBA" id="ARBA00005701"/>
    </source>
</evidence>